<dbReference type="AlphaFoldDB" id="A0A917BUN2"/>
<protein>
    <recommendedName>
        <fullName evidence="3">Glucosamine-6-phosphate deaminase</fullName>
    </recommendedName>
</protein>
<reference evidence="1" key="2">
    <citation type="submission" date="2020-09" db="EMBL/GenBank/DDBJ databases">
        <authorList>
            <person name="Sun Q."/>
            <person name="Zhou Y."/>
        </authorList>
    </citation>
    <scope>NUCLEOTIDE SEQUENCE</scope>
    <source>
        <strain evidence="1">CGMCC 1.12160</strain>
    </source>
</reference>
<dbReference type="Proteomes" id="UP000605670">
    <property type="component" value="Unassembled WGS sequence"/>
</dbReference>
<dbReference type="Gene3D" id="3.40.50.1360">
    <property type="match status" value="1"/>
</dbReference>
<evidence type="ECO:0008006" key="3">
    <source>
        <dbReference type="Google" id="ProtNLM"/>
    </source>
</evidence>
<dbReference type="SUPFAM" id="SSF100950">
    <property type="entry name" value="NagB/RpiA/CoA transferase-like"/>
    <property type="match status" value="1"/>
</dbReference>
<evidence type="ECO:0000313" key="2">
    <source>
        <dbReference type="Proteomes" id="UP000605670"/>
    </source>
</evidence>
<reference evidence="1" key="1">
    <citation type="journal article" date="2014" name="Int. J. Syst. Evol. Microbiol.">
        <title>Complete genome sequence of Corynebacterium casei LMG S-19264T (=DSM 44701T), isolated from a smear-ripened cheese.</title>
        <authorList>
            <consortium name="US DOE Joint Genome Institute (JGI-PGF)"/>
            <person name="Walter F."/>
            <person name="Albersmeier A."/>
            <person name="Kalinowski J."/>
            <person name="Ruckert C."/>
        </authorList>
    </citation>
    <scope>NUCLEOTIDE SEQUENCE</scope>
    <source>
        <strain evidence="1">CGMCC 1.12160</strain>
    </source>
</reference>
<accession>A0A917BUN2</accession>
<keyword evidence="2" id="KW-1185">Reference proteome</keyword>
<gene>
    <name evidence="1" type="ORF">GCM10011366_25970</name>
</gene>
<name>A0A917BUN2_9MICO</name>
<proteinExistence type="predicted"/>
<comment type="caution">
    <text evidence="1">The sequence shown here is derived from an EMBL/GenBank/DDBJ whole genome shotgun (WGS) entry which is preliminary data.</text>
</comment>
<evidence type="ECO:0000313" key="1">
    <source>
        <dbReference type="EMBL" id="GGF56958.1"/>
    </source>
</evidence>
<sequence>MLLALGVGKAEAVHHLVEGAVSALWPATALQLHPHVTVLLDPGAASRLQLKDYYRETYAAKPTWQEL</sequence>
<dbReference type="InterPro" id="IPR037171">
    <property type="entry name" value="NagB/RpiA_transferase-like"/>
</dbReference>
<organism evidence="1 2">
    <name type="scientific">Ornithinimicrobium tianjinense</name>
    <dbReference type="NCBI Taxonomy" id="1195761"/>
    <lineage>
        <taxon>Bacteria</taxon>
        <taxon>Bacillati</taxon>
        <taxon>Actinomycetota</taxon>
        <taxon>Actinomycetes</taxon>
        <taxon>Micrococcales</taxon>
        <taxon>Ornithinimicrobiaceae</taxon>
        <taxon>Ornithinimicrobium</taxon>
    </lineage>
</organism>
<dbReference type="EMBL" id="BMEM01000004">
    <property type="protein sequence ID" value="GGF56958.1"/>
    <property type="molecule type" value="Genomic_DNA"/>
</dbReference>